<dbReference type="InterPro" id="IPR008763">
    <property type="entry name" value="Peptidase_S55"/>
</dbReference>
<keyword evidence="4" id="KW-1185">Reference proteome</keyword>
<comment type="caution">
    <text evidence="3">The sequence shown here is derived from an EMBL/GenBank/DDBJ whole genome shotgun (WGS) entry which is preliminary data.</text>
</comment>
<dbReference type="SUPFAM" id="SSF50156">
    <property type="entry name" value="PDZ domain-like"/>
    <property type="match status" value="1"/>
</dbReference>
<dbReference type="SMART" id="SM00228">
    <property type="entry name" value="PDZ"/>
    <property type="match status" value="1"/>
</dbReference>
<dbReference type="NCBIfam" id="TIGR02860">
    <property type="entry name" value="spore_IV_B"/>
    <property type="match status" value="1"/>
</dbReference>
<name>A0AAE3ALG8_9FIRM</name>
<dbReference type="InterPro" id="IPR036034">
    <property type="entry name" value="PDZ_sf"/>
</dbReference>
<dbReference type="PROSITE" id="PS51494">
    <property type="entry name" value="SPOIVB"/>
    <property type="match status" value="1"/>
</dbReference>
<dbReference type="InterPro" id="IPR041489">
    <property type="entry name" value="PDZ_6"/>
</dbReference>
<dbReference type="AlphaFoldDB" id="A0AAE3ALG8"/>
<feature type="domain" description="Peptidase S55" evidence="2">
    <location>
        <begin position="148"/>
        <end position="373"/>
    </location>
</feature>
<keyword evidence="3" id="KW-0378">Hydrolase</keyword>
<evidence type="ECO:0000259" key="2">
    <source>
        <dbReference type="PROSITE" id="PS51494"/>
    </source>
</evidence>
<sequence>MNFENEPQPHAPKRRDISLFEGIRTFAASVGTAALLMLSVCGLIGLPLPENAAAHAVSASHITAKTETVRTVQLGGDVFGIKLFSDGVIVAALSEIYADGGLKCPASEAGIQPGDYILSVNGNNVETNAALSAVLSENETNTLTLRRGTETFTAQVTSVLCEGSYKAGMWVRDSAAGIGTVTFYTEDGKAFGALGHGICDADTRNVLEIRSGEPAAVSVCGIERGSSGRPGRLRGYFTGGKSLGTLTQNTQFGLYGKLSAPHEGETVEVLPRGNVHTGAVQIAATIDDEGMRLFDAELERVSTDGKQETRTLVLHVTDPELLARTGGIVQGMSGCPILQDGKLVGAVTHVFVDDATRGYGIFAETMLENLNEN</sequence>
<proteinExistence type="predicted"/>
<organism evidence="3 4">
    <name type="scientific">Hominenteromicrobium mulieris</name>
    <dbReference type="NCBI Taxonomy" id="2885357"/>
    <lineage>
        <taxon>Bacteria</taxon>
        <taxon>Bacillati</taxon>
        <taxon>Bacillota</taxon>
        <taxon>Clostridia</taxon>
        <taxon>Eubacteriales</taxon>
        <taxon>Oscillospiraceae</taxon>
        <taxon>Hominenteromicrobium</taxon>
    </lineage>
</organism>
<dbReference type="Gene3D" id="2.30.42.10">
    <property type="match status" value="1"/>
</dbReference>
<evidence type="ECO:0000259" key="1">
    <source>
        <dbReference type="PROSITE" id="PS50106"/>
    </source>
</evidence>
<dbReference type="GO" id="GO:0016787">
    <property type="term" value="F:hydrolase activity"/>
    <property type="evidence" value="ECO:0007669"/>
    <property type="project" value="UniProtKB-KW"/>
</dbReference>
<dbReference type="Proteomes" id="UP001199424">
    <property type="component" value="Unassembled WGS sequence"/>
</dbReference>
<dbReference type="InterPro" id="IPR014219">
    <property type="entry name" value="SpoIVB"/>
</dbReference>
<dbReference type="Pfam" id="PF05580">
    <property type="entry name" value="Peptidase_S55"/>
    <property type="match status" value="1"/>
</dbReference>
<dbReference type="Pfam" id="PF17820">
    <property type="entry name" value="PDZ_6"/>
    <property type="match status" value="1"/>
</dbReference>
<reference evidence="3" key="1">
    <citation type="submission" date="2021-10" db="EMBL/GenBank/DDBJ databases">
        <title>Anaerobic single-cell dispensing facilitates the cultivation of human gut bacteria.</title>
        <authorList>
            <person name="Afrizal A."/>
        </authorList>
    </citation>
    <scope>NUCLEOTIDE SEQUENCE</scope>
    <source>
        <strain evidence="3">CLA-AA-H250</strain>
    </source>
</reference>
<dbReference type="RefSeq" id="WP_308448941.1">
    <property type="nucleotide sequence ID" value="NZ_JAJEQC010000004.1"/>
</dbReference>
<dbReference type="EC" id="3.4.21.116" evidence="3"/>
<dbReference type="PROSITE" id="PS50106">
    <property type="entry name" value="PDZ"/>
    <property type="match status" value="1"/>
</dbReference>
<feature type="domain" description="PDZ" evidence="1">
    <location>
        <begin position="76"/>
        <end position="149"/>
    </location>
</feature>
<accession>A0AAE3ALG8</accession>
<evidence type="ECO:0000313" key="4">
    <source>
        <dbReference type="Proteomes" id="UP001199424"/>
    </source>
</evidence>
<dbReference type="InterPro" id="IPR001478">
    <property type="entry name" value="PDZ"/>
</dbReference>
<evidence type="ECO:0000313" key="3">
    <source>
        <dbReference type="EMBL" id="MCC2136461.1"/>
    </source>
</evidence>
<dbReference type="EMBL" id="JAJEQC010000004">
    <property type="protein sequence ID" value="MCC2136461.1"/>
    <property type="molecule type" value="Genomic_DNA"/>
</dbReference>
<gene>
    <name evidence="3" type="primary">spoIVB</name>
    <name evidence="3" type="ORF">LKD31_05475</name>
</gene>
<protein>
    <submittedName>
        <fullName evidence="3">SpoIVB peptidase</fullName>
        <ecNumber evidence="3">3.4.21.116</ecNumber>
    </submittedName>
</protein>